<reference evidence="9" key="2">
    <citation type="journal article" date="2021" name="PeerJ">
        <title>Extensive microbial diversity within the chicken gut microbiome revealed by metagenomics and culture.</title>
        <authorList>
            <person name="Gilroy R."/>
            <person name="Ravi A."/>
            <person name="Getino M."/>
            <person name="Pursley I."/>
            <person name="Horton D.L."/>
            <person name="Alikhan N.F."/>
            <person name="Baker D."/>
            <person name="Gharbi K."/>
            <person name="Hall N."/>
            <person name="Watson M."/>
            <person name="Adriaenssens E.M."/>
            <person name="Foster-Nyarko E."/>
            <person name="Jarju S."/>
            <person name="Secka A."/>
            <person name="Antonio M."/>
            <person name="Oren A."/>
            <person name="Chaudhuri R.R."/>
            <person name="La Ragione R."/>
            <person name="Hildebrand F."/>
            <person name="Pallen M.J."/>
        </authorList>
    </citation>
    <scope>NUCLEOTIDE SEQUENCE</scope>
    <source>
        <strain evidence="9">B1-20833</strain>
    </source>
</reference>
<comment type="caution">
    <text evidence="9">The sequence shown here is derived from an EMBL/GenBank/DDBJ whole genome shotgun (WGS) entry which is preliminary data.</text>
</comment>
<dbReference type="Proteomes" id="UP000823661">
    <property type="component" value="Unassembled WGS sequence"/>
</dbReference>
<gene>
    <name evidence="9" type="ORF">IAC06_09240</name>
</gene>
<evidence type="ECO:0000256" key="3">
    <source>
        <dbReference type="ARBA" id="ARBA00022729"/>
    </source>
</evidence>
<proteinExistence type="inferred from homology"/>
<keyword evidence="4" id="KW-0472">Membrane</keyword>
<evidence type="ECO:0000256" key="1">
    <source>
        <dbReference type="ARBA" id="ARBA00004442"/>
    </source>
</evidence>
<protein>
    <submittedName>
        <fullName evidence="9">RagB/SusD family nutrient uptake outer membrane protein</fullName>
    </submittedName>
</protein>
<dbReference type="GO" id="GO:0009279">
    <property type="term" value="C:cell outer membrane"/>
    <property type="evidence" value="ECO:0007669"/>
    <property type="project" value="UniProtKB-SubCell"/>
</dbReference>
<dbReference type="Gene3D" id="2.20.20.130">
    <property type="match status" value="1"/>
</dbReference>
<evidence type="ECO:0000313" key="10">
    <source>
        <dbReference type="Proteomes" id="UP000823661"/>
    </source>
</evidence>
<comment type="similarity">
    <text evidence="2">Belongs to the SusD family.</text>
</comment>
<dbReference type="Gene3D" id="1.25.40.390">
    <property type="match status" value="1"/>
</dbReference>
<keyword evidence="3 6" id="KW-0732">Signal</keyword>
<evidence type="ECO:0000259" key="8">
    <source>
        <dbReference type="Pfam" id="PF14322"/>
    </source>
</evidence>
<evidence type="ECO:0000313" key="9">
    <source>
        <dbReference type="EMBL" id="MBO8453046.1"/>
    </source>
</evidence>
<dbReference type="Pfam" id="PF14322">
    <property type="entry name" value="SusD-like_3"/>
    <property type="match status" value="1"/>
</dbReference>
<dbReference type="InterPro" id="IPR012944">
    <property type="entry name" value="SusD_RagB_dom"/>
</dbReference>
<feature type="chain" id="PRO_5038341816" evidence="6">
    <location>
        <begin position="22"/>
        <end position="494"/>
    </location>
</feature>
<organism evidence="9 10">
    <name type="scientific">Candidatus Cryptobacteroides intestinavium</name>
    <dbReference type="NCBI Taxonomy" id="2840766"/>
    <lineage>
        <taxon>Bacteria</taxon>
        <taxon>Pseudomonadati</taxon>
        <taxon>Bacteroidota</taxon>
        <taxon>Bacteroidia</taxon>
        <taxon>Bacteroidales</taxon>
        <taxon>Candidatus Cryptobacteroides</taxon>
    </lineage>
</organism>
<dbReference type="InterPro" id="IPR033985">
    <property type="entry name" value="SusD-like_N"/>
</dbReference>
<reference evidence="9" key="1">
    <citation type="submission" date="2020-10" db="EMBL/GenBank/DDBJ databases">
        <authorList>
            <person name="Gilroy R."/>
        </authorList>
    </citation>
    <scope>NUCLEOTIDE SEQUENCE</scope>
    <source>
        <strain evidence="9">B1-20833</strain>
    </source>
</reference>
<dbReference type="Gene3D" id="1.25.40.900">
    <property type="match status" value="1"/>
</dbReference>
<name>A0A9D9HJ11_9BACT</name>
<dbReference type="AlphaFoldDB" id="A0A9D9HJ11"/>
<evidence type="ECO:0000256" key="5">
    <source>
        <dbReference type="ARBA" id="ARBA00023237"/>
    </source>
</evidence>
<evidence type="ECO:0000256" key="2">
    <source>
        <dbReference type="ARBA" id="ARBA00006275"/>
    </source>
</evidence>
<dbReference type="SUPFAM" id="SSF48452">
    <property type="entry name" value="TPR-like"/>
    <property type="match status" value="1"/>
</dbReference>
<feature type="signal peptide" evidence="6">
    <location>
        <begin position="1"/>
        <end position="21"/>
    </location>
</feature>
<evidence type="ECO:0000256" key="6">
    <source>
        <dbReference type="SAM" id="SignalP"/>
    </source>
</evidence>
<feature type="domain" description="SusD-like N-terminal" evidence="8">
    <location>
        <begin position="25"/>
        <end position="234"/>
    </location>
</feature>
<sequence length="494" mass="55866">MRNLNKTVSYMLYVPVLFFTASCNFLNVEQTGKQDIPSFFSDALSLEVAVNGIYNLTYAYYDTYAILYPEVTGDLIRLSPTLTSWVEQFNFSSAETEETSPVGYIWKDGYEIINNANMIIYYGPNVRNRYPQQEERINNAIAQAYFLRGLIELNIVLAYSQSYGYTADASHLGVVVLERAPSLNDQLSRTSCFNTYQQILNDISTAKDLLSDSQADVHFATKAACDALLARVYLYMGDYSSAAAYAEDVISDYGLSLTPYGEYTDMFCSVAPDSPEEILRLDGTRLAVNLRAMFDYMTPAMYPSQKLLDIFEEDRDPSHPDIRESLLSYEIVSEDDPSEISRYEGVCMKYTVTEEGVADDNSHYDPFVLRLSEMYLIRAEANCALGNLDEAAEDIMVLQSRATGIAKEDIVLTYSDAAELDAIIQRERMKELFLEGHRLYDITRRKENLERDASCGSTVLTVEYPDDRFILPIPLVELDASTLMQPNPINATQR</sequence>
<evidence type="ECO:0000259" key="7">
    <source>
        <dbReference type="Pfam" id="PF07980"/>
    </source>
</evidence>
<dbReference type="Pfam" id="PF07980">
    <property type="entry name" value="SusD_RagB"/>
    <property type="match status" value="1"/>
</dbReference>
<dbReference type="InterPro" id="IPR011990">
    <property type="entry name" value="TPR-like_helical_dom_sf"/>
</dbReference>
<dbReference type="EMBL" id="JADIMI010000087">
    <property type="protein sequence ID" value="MBO8453046.1"/>
    <property type="molecule type" value="Genomic_DNA"/>
</dbReference>
<comment type="subcellular location">
    <subcellularLocation>
        <location evidence="1">Cell outer membrane</location>
    </subcellularLocation>
</comment>
<evidence type="ECO:0000256" key="4">
    <source>
        <dbReference type="ARBA" id="ARBA00023136"/>
    </source>
</evidence>
<dbReference type="PROSITE" id="PS51257">
    <property type="entry name" value="PROKAR_LIPOPROTEIN"/>
    <property type="match status" value="1"/>
</dbReference>
<feature type="domain" description="RagB/SusD" evidence="7">
    <location>
        <begin position="339"/>
        <end position="454"/>
    </location>
</feature>
<accession>A0A9D9HJ11</accession>
<keyword evidence="5" id="KW-0998">Cell outer membrane</keyword>